<protein>
    <recommendedName>
        <fullName evidence="5">Small secreted protein</fullName>
    </recommendedName>
</protein>
<evidence type="ECO:0000256" key="2">
    <source>
        <dbReference type="SAM" id="SignalP"/>
    </source>
</evidence>
<evidence type="ECO:0000256" key="1">
    <source>
        <dbReference type="SAM" id="MobiDB-lite"/>
    </source>
</evidence>
<dbReference type="Proteomes" id="UP001210380">
    <property type="component" value="Unassembled WGS sequence"/>
</dbReference>
<dbReference type="RefSeq" id="WP_270947403.1">
    <property type="nucleotide sequence ID" value="NZ_JAQGLA010000005.1"/>
</dbReference>
<comment type="caution">
    <text evidence="3">The sequence shown here is derived from an EMBL/GenBank/DDBJ whole genome shotgun (WGS) entry which is preliminary data.</text>
</comment>
<dbReference type="PROSITE" id="PS51257">
    <property type="entry name" value="PROKAR_LIPOPROTEIN"/>
    <property type="match status" value="1"/>
</dbReference>
<reference evidence="3 4" key="1">
    <citation type="submission" date="2022-11" db="EMBL/GenBank/DDBJ databases">
        <title>Draft genome sequence of Saccharopolyspora sp. WRP15-2 isolated from rhizosphere soils of wild rice in Thailand.</title>
        <authorList>
            <person name="Duangmal K."/>
            <person name="Kammanee S."/>
            <person name="Muangham S."/>
        </authorList>
    </citation>
    <scope>NUCLEOTIDE SEQUENCE [LARGE SCALE GENOMIC DNA]</scope>
    <source>
        <strain evidence="3 4">WRP15-2</strain>
    </source>
</reference>
<keyword evidence="4" id="KW-1185">Reference proteome</keyword>
<sequence>MKLRSTPIAVLAAVPFALAGCAGGPAAPAPPPEPSAQAVNWTGKVCGLVSGFSESQQHMPGLDRTNTTSVKKSVIARIDAAEKSADDTVRGLTDLGAPPVKGAEQIGTGFQEGFSEVRDVLRGARGKAEQIDTGDKQRFEQGMADLQKELDKGSHLDLKQKLVQLEQNAELNAAAHRAPECQPFFTKPKDQQPPR</sequence>
<evidence type="ECO:0000313" key="3">
    <source>
        <dbReference type="EMBL" id="MDA3624833.1"/>
    </source>
</evidence>
<evidence type="ECO:0008006" key="5">
    <source>
        <dbReference type="Google" id="ProtNLM"/>
    </source>
</evidence>
<feature type="region of interest" description="Disordered" evidence="1">
    <location>
        <begin position="174"/>
        <end position="195"/>
    </location>
</feature>
<organism evidence="3 4">
    <name type="scientific">Saccharopolyspora oryzae</name>
    <dbReference type="NCBI Taxonomy" id="2997343"/>
    <lineage>
        <taxon>Bacteria</taxon>
        <taxon>Bacillati</taxon>
        <taxon>Actinomycetota</taxon>
        <taxon>Actinomycetes</taxon>
        <taxon>Pseudonocardiales</taxon>
        <taxon>Pseudonocardiaceae</taxon>
        <taxon>Saccharopolyspora</taxon>
    </lineage>
</organism>
<gene>
    <name evidence="3" type="ORF">OU415_05250</name>
</gene>
<name>A0ABT4UT07_9PSEU</name>
<evidence type="ECO:0000313" key="4">
    <source>
        <dbReference type="Proteomes" id="UP001210380"/>
    </source>
</evidence>
<feature type="chain" id="PRO_5045132294" description="Small secreted protein" evidence="2">
    <location>
        <begin position="20"/>
        <end position="195"/>
    </location>
</feature>
<accession>A0ABT4UT07</accession>
<keyword evidence="2" id="KW-0732">Signal</keyword>
<feature type="signal peptide" evidence="2">
    <location>
        <begin position="1"/>
        <end position="19"/>
    </location>
</feature>
<dbReference type="EMBL" id="JAQGLA010000005">
    <property type="protein sequence ID" value="MDA3624833.1"/>
    <property type="molecule type" value="Genomic_DNA"/>
</dbReference>
<proteinExistence type="predicted"/>